<sequence>MPLKVDLKFRFAVI</sequence>
<reference evidence="1" key="1">
    <citation type="submission" date="2014-11" db="EMBL/GenBank/DDBJ databases">
        <authorList>
            <person name="Amaro Gonzalez C."/>
        </authorList>
    </citation>
    <scope>NUCLEOTIDE SEQUENCE</scope>
</reference>
<accession>A0A0E9P5D4</accession>
<dbReference type="EMBL" id="GBXM01104564">
    <property type="protein sequence ID" value="JAH04013.1"/>
    <property type="molecule type" value="Transcribed_RNA"/>
</dbReference>
<protein>
    <submittedName>
        <fullName evidence="1">Uncharacterized protein</fullName>
    </submittedName>
</protein>
<dbReference type="EMBL" id="GBXM01108793">
    <property type="protein sequence ID" value="JAG99783.1"/>
    <property type="molecule type" value="Transcribed_RNA"/>
</dbReference>
<dbReference type="EMBL" id="GBXM01094430">
    <property type="protein sequence ID" value="JAH14147.1"/>
    <property type="molecule type" value="Transcribed_RNA"/>
</dbReference>
<organism evidence="1">
    <name type="scientific">Anguilla anguilla</name>
    <name type="common">European freshwater eel</name>
    <name type="synonym">Muraena anguilla</name>
    <dbReference type="NCBI Taxonomy" id="7936"/>
    <lineage>
        <taxon>Eukaryota</taxon>
        <taxon>Metazoa</taxon>
        <taxon>Chordata</taxon>
        <taxon>Craniata</taxon>
        <taxon>Vertebrata</taxon>
        <taxon>Euteleostomi</taxon>
        <taxon>Actinopterygii</taxon>
        <taxon>Neopterygii</taxon>
        <taxon>Teleostei</taxon>
        <taxon>Anguilliformes</taxon>
        <taxon>Anguillidae</taxon>
        <taxon>Anguilla</taxon>
    </lineage>
</organism>
<dbReference type="EMBL" id="GBXM01109155">
    <property type="protein sequence ID" value="JAG99421.1"/>
    <property type="molecule type" value="Transcribed_RNA"/>
</dbReference>
<proteinExistence type="predicted"/>
<reference evidence="1" key="2">
    <citation type="journal article" date="2015" name="Fish Shellfish Immunol.">
        <title>Early steps in the European eel (Anguilla anguilla)-Vibrio vulnificus interaction in the gills: Role of the RtxA13 toxin.</title>
        <authorList>
            <person name="Callol A."/>
            <person name="Pajuelo D."/>
            <person name="Ebbesson L."/>
            <person name="Teles M."/>
            <person name="MacKenzie S."/>
            <person name="Amaro C."/>
        </authorList>
    </citation>
    <scope>NUCLEOTIDE SEQUENCE</scope>
</reference>
<evidence type="ECO:0000313" key="1">
    <source>
        <dbReference type="EMBL" id="JAG99421.1"/>
    </source>
</evidence>
<name>A0A0E9P5D4_ANGAN</name>